<comment type="caution">
    <text evidence="2">The sequence shown here is derived from an EMBL/GenBank/DDBJ whole genome shotgun (WGS) entry which is preliminary data.</text>
</comment>
<feature type="transmembrane region" description="Helical" evidence="1">
    <location>
        <begin position="44"/>
        <end position="62"/>
    </location>
</feature>
<gene>
    <name evidence="2" type="ORF">D9T17_06545</name>
</gene>
<dbReference type="RefSeq" id="WP_123646680.1">
    <property type="nucleotide sequence ID" value="NZ_RCTY01000019.1"/>
</dbReference>
<name>A0A3N2RK46_LYSEN</name>
<dbReference type="AlphaFoldDB" id="A0A3N2RK46"/>
<dbReference type="Proteomes" id="UP000275910">
    <property type="component" value="Unassembled WGS sequence"/>
</dbReference>
<reference evidence="2 3" key="1">
    <citation type="submission" date="2018-10" db="EMBL/GenBank/DDBJ databases">
        <title>The genome of Lysobacter enzymogenes OH11.</title>
        <authorList>
            <person name="Liu F."/>
            <person name="Zhao Y."/>
            <person name="Qian G."/>
            <person name="Chen Y."/>
            <person name="Xu H."/>
        </authorList>
    </citation>
    <scope>NUCLEOTIDE SEQUENCE [LARGE SCALE GENOMIC DNA]</scope>
    <source>
        <strain evidence="2 3">OH11</strain>
    </source>
</reference>
<organism evidence="2 3">
    <name type="scientific">Lysobacter enzymogenes</name>
    <dbReference type="NCBI Taxonomy" id="69"/>
    <lineage>
        <taxon>Bacteria</taxon>
        <taxon>Pseudomonadati</taxon>
        <taxon>Pseudomonadota</taxon>
        <taxon>Gammaproteobacteria</taxon>
        <taxon>Lysobacterales</taxon>
        <taxon>Lysobacteraceae</taxon>
        <taxon>Lysobacter</taxon>
    </lineage>
</organism>
<evidence type="ECO:0000256" key="1">
    <source>
        <dbReference type="SAM" id="Phobius"/>
    </source>
</evidence>
<dbReference type="EMBL" id="RCTY01000019">
    <property type="protein sequence ID" value="ROU07858.1"/>
    <property type="molecule type" value="Genomic_DNA"/>
</dbReference>
<keyword evidence="1" id="KW-1133">Transmembrane helix</keyword>
<proteinExistence type="predicted"/>
<accession>A0A3N2RK46</accession>
<protein>
    <submittedName>
        <fullName evidence="2">Uncharacterized protein</fullName>
    </submittedName>
</protein>
<keyword evidence="1" id="KW-0472">Membrane</keyword>
<sequence length="67" mass="6825">MRAARVFAGLLCMLASVAVVFLLGLGSLDPAAPAATTPAMVALLPSVALGLSVFALGLWLVFGGRRR</sequence>
<keyword evidence="1" id="KW-0812">Transmembrane</keyword>
<evidence type="ECO:0000313" key="3">
    <source>
        <dbReference type="Proteomes" id="UP000275910"/>
    </source>
</evidence>
<evidence type="ECO:0000313" key="2">
    <source>
        <dbReference type="EMBL" id="ROU07858.1"/>
    </source>
</evidence>